<evidence type="ECO:0000256" key="1">
    <source>
        <dbReference type="ARBA" id="ARBA00005254"/>
    </source>
</evidence>
<dbReference type="OrthoDB" id="2018133at2759"/>
<comment type="caution">
    <text evidence="2">The sequence shown here is derived from an EMBL/GenBank/DDBJ whole genome shotgun (WGS) entry which is preliminary data.</text>
</comment>
<dbReference type="SUPFAM" id="SSF52096">
    <property type="entry name" value="ClpP/crotonase"/>
    <property type="match status" value="1"/>
</dbReference>
<proteinExistence type="inferred from homology"/>
<dbReference type="InterPro" id="IPR001753">
    <property type="entry name" value="Enoyl-CoA_hydra/iso"/>
</dbReference>
<dbReference type="PANTHER" id="PTHR43684:SF4">
    <property type="entry name" value="ENOYL-COA HYDRATASE_ISOMERASE FAMILY PROTEIN (AFU_ORTHOLOGUE AFUA_1G01890)"/>
    <property type="match status" value="1"/>
</dbReference>
<dbReference type="Pfam" id="PF00378">
    <property type="entry name" value="ECH_1"/>
    <property type="match status" value="1"/>
</dbReference>
<evidence type="ECO:0008006" key="4">
    <source>
        <dbReference type="Google" id="ProtNLM"/>
    </source>
</evidence>
<accession>A0A8H6KI52</accession>
<reference evidence="2" key="1">
    <citation type="journal article" date="2020" name="Phytopathology">
        <title>Genome Sequence Resources of Colletotrichum truncatum, C. plurivorum, C. musicola, and C. sojae: Four Species Pathogenic to Soybean (Glycine max).</title>
        <authorList>
            <person name="Rogerio F."/>
            <person name="Boufleur T.R."/>
            <person name="Ciampi-Guillardi M."/>
            <person name="Sukno S.A."/>
            <person name="Thon M.R."/>
            <person name="Massola Junior N.S."/>
            <person name="Baroncelli R."/>
        </authorList>
    </citation>
    <scope>NUCLEOTIDE SEQUENCE</scope>
    <source>
        <strain evidence="2">LFN0074</strain>
    </source>
</reference>
<comment type="similarity">
    <text evidence="1">Belongs to the enoyl-CoA hydratase/isomerase family.</text>
</comment>
<keyword evidence="3" id="KW-1185">Reference proteome</keyword>
<organism evidence="2 3">
    <name type="scientific">Colletotrichum musicola</name>
    <dbReference type="NCBI Taxonomy" id="2175873"/>
    <lineage>
        <taxon>Eukaryota</taxon>
        <taxon>Fungi</taxon>
        <taxon>Dikarya</taxon>
        <taxon>Ascomycota</taxon>
        <taxon>Pezizomycotina</taxon>
        <taxon>Sordariomycetes</taxon>
        <taxon>Hypocreomycetidae</taxon>
        <taxon>Glomerellales</taxon>
        <taxon>Glomerellaceae</taxon>
        <taxon>Colletotrichum</taxon>
        <taxon>Colletotrichum orchidearum species complex</taxon>
    </lineage>
</organism>
<dbReference type="Gene3D" id="3.90.226.10">
    <property type="entry name" value="2-enoyl-CoA Hydratase, Chain A, domain 1"/>
    <property type="match status" value="1"/>
</dbReference>
<evidence type="ECO:0000313" key="2">
    <source>
        <dbReference type="EMBL" id="KAF6831480.1"/>
    </source>
</evidence>
<dbReference type="EMBL" id="WIGM01000260">
    <property type="protein sequence ID" value="KAF6831480.1"/>
    <property type="molecule type" value="Genomic_DNA"/>
</dbReference>
<dbReference type="Gene3D" id="1.10.12.10">
    <property type="entry name" value="Lyase 2-enoyl-coa Hydratase, Chain A, domain 2"/>
    <property type="match status" value="1"/>
</dbReference>
<dbReference type="CDD" id="cd06558">
    <property type="entry name" value="crotonase-like"/>
    <property type="match status" value="1"/>
</dbReference>
<sequence>MTTNTVDRVPKSYNSLRYKDILVSHVPADAPTATKVILVTLNRPQKHNAVNENILVELESIYNLLDRDERVRAIVLTGAGKSFCSGMDFSGGPQALAAFKQNQGSAEEWRDPGGRVSMAISNCVKPTIVAVNGAAAGVGLTSILSAAIRVAWQGAKISLPFSRRGLTMESCSVFYLPRLIGLSKAMHVVTTGHTYAPFNPMVEGLFSRVLLTPVETLKYALELAADVAENTSLFSTKMMRDMMVHCPDTPEATHVLDSRVFVEALGSADNIEGMASFIGKRQPEFAGGFDRSAYPFWPWWKSADQEELIGRVKAKI</sequence>
<gene>
    <name evidence="2" type="ORF">CMUS01_07326</name>
</gene>
<dbReference type="Proteomes" id="UP000639643">
    <property type="component" value="Unassembled WGS sequence"/>
</dbReference>
<dbReference type="AlphaFoldDB" id="A0A8H6KI52"/>
<dbReference type="PANTHER" id="PTHR43684">
    <property type="match status" value="1"/>
</dbReference>
<protein>
    <recommendedName>
        <fullName evidence="4">Enoyl-CoA hydratase/isomerase</fullName>
    </recommendedName>
</protein>
<dbReference type="InterPro" id="IPR014748">
    <property type="entry name" value="Enoyl-CoA_hydra_C"/>
</dbReference>
<dbReference type="InterPro" id="IPR051053">
    <property type="entry name" value="ECH/Chromodomain_protein"/>
</dbReference>
<dbReference type="InterPro" id="IPR029045">
    <property type="entry name" value="ClpP/crotonase-like_dom_sf"/>
</dbReference>
<evidence type="ECO:0000313" key="3">
    <source>
        <dbReference type="Proteomes" id="UP000639643"/>
    </source>
</evidence>
<name>A0A8H6KI52_9PEZI</name>